<dbReference type="Pfam" id="PF08584">
    <property type="entry name" value="Ribonuc_P_40"/>
    <property type="match status" value="1"/>
</dbReference>
<comment type="caution">
    <text evidence="2">The sequence shown here is derived from an EMBL/GenBank/DDBJ whole genome shotgun (WGS) entry which is preliminary data.</text>
</comment>
<dbReference type="PANTHER" id="PTHR15396:SF1">
    <property type="entry name" value="RIBONUCLEASE P PROTEIN SUBUNIT P40"/>
    <property type="match status" value="1"/>
</dbReference>
<evidence type="ECO:0000256" key="1">
    <source>
        <dbReference type="SAM" id="MobiDB-lite"/>
    </source>
</evidence>
<dbReference type="GO" id="GO:0004526">
    <property type="term" value="F:ribonuclease P activity"/>
    <property type="evidence" value="ECO:0007669"/>
    <property type="project" value="TreeGrafter"/>
</dbReference>
<dbReference type="GO" id="GO:0000447">
    <property type="term" value="P:endonucleolytic cleavage in ITS1 to separate SSU-rRNA from 5.8S rRNA and LSU-rRNA from tricistronic rRNA transcript (SSU-rRNA, 5.8S rRNA, LSU-rRNA)"/>
    <property type="evidence" value="ECO:0007669"/>
    <property type="project" value="TreeGrafter"/>
</dbReference>
<dbReference type="PANTHER" id="PTHR15396">
    <property type="entry name" value="RIBONUCLEASE P PROTEIN SUBUNIT P40"/>
    <property type="match status" value="1"/>
</dbReference>
<sequence>MLNFPQDTKNEQKCDVTHGTMGHLDPKQPPVKRRPFAAILAHPFIQKVELLLPSEIYEIVKSNLLQEESRPVWDRVILPLSALLEGEFFNQYIKTGYVNIDLGNVMMLSEGNPNVTNKYSLREGILTMHLDKESYERAGIVGKPEGVKGKRGTKPRWIVEINLRLPSMLHGKKGFDRIVYAFRNVLLSPVTWLFHDLATTNTIPDPLTAHFPTKKVVVPEVRKDLKVNLPSFKPPPKDAQESYTGGFEDYAVELHEWLSMLALKSPRVELGDQTKTDSFLSRYVPPDDLETNHKSLVHVKWEGFLSSLWAHKIFVQLMLELPKDTWFAYIVGGFGEGWSGECKNSTILKLPEATNEYILWEVA</sequence>
<gene>
    <name evidence="2" type="ORF">BJ875DRAFT_381591</name>
</gene>
<dbReference type="EMBL" id="MU251567">
    <property type="protein sequence ID" value="KAG9232067.1"/>
    <property type="molecule type" value="Genomic_DNA"/>
</dbReference>
<dbReference type="InterPro" id="IPR013893">
    <property type="entry name" value="RNase_P_Rpp40"/>
</dbReference>
<dbReference type="GO" id="GO:0030681">
    <property type="term" value="C:multimeric ribonuclease P complex"/>
    <property type="evidence" value="ECO:0007669"/>
    <property type="project" value="TreeGrafter"/>
</dbReference>
<evidence type="ECO:0000313" key="2">
    <source>
        <dbReference type="EMBL" id="KAG9232067.1"/>
    </source>
</evidence>
<dbReference type="GO" id="GO:0001682">
    <property type="term" value="P:tRNA 5'-leader removal"/>
    <property type="evidence" value="ECO:0007669"/>
    <property type="project" value="InterPro"/>
</dbReference>
<organism evidence="2 3">
    <name type="scientific">Amylocarpus encephaloides</name>
    <dbReference type="NCBI Taxonomy" id="45428"/>
    <lineage>
        <taxon>Eukaryota</taxon>
        <taxon>Fungi</taxon>
        <taxon>Dikarya</taxon>
        <taxon>Ascomycota</taxon>
        <taxon>Pezizomycotina</taxon>
        <taxon>Leotiomycetes</taxon>
        <taxon>Helotiales</taxon>
        <taxon>Helotiales incertae sedis</taxon>
        <taxon>Amylocarpus</taxon>
    </lineage>
</organism>
<proteinExistence type="predicted"/>
<name>A0A9P7YF64_9HELO</name>
<feature type="region of interest" description="Disordered" evidence="1">
    <location>
        <begin position="1"/>
        <end position="27"/>
    </location>
</feature>
<keyword evidence="3" id="KW-1185">Reference proteome</keyword>
<protein>
    <submittedName>
        <fullName evidence="2">Ribonuclease P 40kDa subunit</fullName>
    </submittedName>
</protein>
<dbReference type="GO" id="GO:0000171">
    <property type="term" value="F:ribonuclease MRP activity"/>
    <property type="evidence" value="ECO:0007669"/>
    <property type="project" value="TreeGrafter"/>
</dbReference>
<evidence type="ECO:0000313" key="3">
    <source>
        <dbReference type="Proteomes" id="UP000824998"/>
    </source>
</evidence>
<dbReference type="AlphaFoldDB" id="A0A9P7YF64"/>
<dbReference type="GO" id="GO:0000172">
    <property type="term" value="C:ribonuclease MRP complex"/>
    <property type="evidence" value="ECO:0007669"/>
    <property type="project" value="TreeGrafter"/>
</dbReference>
<dbReference type="Proteomes" id="UP000824998">
    <property type="component" value="Unassembled WGS sequence"/>
</dbReference>
<dbReference type="OrthoDB" id="63112at2759"/>
<accession>A0A9P7YF64</accession>
<reference evidence="2" key="1">
    <citation type="journal article" date="2021" name="IMA Fungus">
        <title>Genomic characterization of three marine fungi, including Emericellopsis atlantica sp. nov. with signatures of a generalist lifestyle and marine biomass degradation.</title>
        <authorList>
            <person name="Hagestad O.C."/>
            <person name="Hou L."/>
            <person name="Andersen J.H."/>
            <person name="Hansen E.H."/>
            <person name="Altermark B."/>
            <person name="Li C."/>
            <person name="Kuhnert E."/>
            <person name="Cox R.J."/>
            <person name="Crous P.W."/>
            <person name="Spatafora J.W."/>
            <person name="Lail K."/>
            <person name="Amirebrahimi M."/>
            <person name="Lipzen A."/>
            <person name="Pangilinan J."/>
            <person name="Andreopoulos W."/>
            <person name="Hayes R.D."/>
            <person name="Ng V."/>
            <person name="Grigoriev I.V."/>
            <person name="Jackson S.A."/>
            <person name="Sutton T.D.S."/>
            <person name="Dobson A.D.W."/>
            <person name="Rama T."/>
        </authorList>
    </citation>
    <scope>NUCLEOTIDE SEQUENCE</scope>
    <source>
        <strain evidence="2">TRa018bII</strain>
    </source>
</reference>